<organism evidence="1 2">
    <name type="scientific">Pipistrellus kuhlii</name>
    <name type="common">Kuhl's pipistrelle</name>
    <dbReference type="NCBI Taxonomy" id="59472"/>
    <lineage>
        <taxon>Eukaryota</taxon>
        <taxon>Metazoa</taxon>
        <taxon>Chordata</taxon>
        <taxon>Craniata</taxon>
        <taxon>Vertebrata</taxon>
        <taxon>Euteleostomi</taxon>
        <taxon>Mammalia</taxon>
        <taxon>Eutheria</taxon>
        <taxon>Laurasiatheria</taxon>
        <taxon>Chiroptera</taxon>
        <taxon>Yangochiroptera</taxon>
        <taxon>Vespertilionidae</taxon>
        <taxon>Pipistrellus</taxon>
    </lineage>
</organism>
<gene>
    <name evidence="1" type="ORF">mPipKuh1_010266</name>
</gene>
<dbReference type="EMBL" id="JACAGB010000006">
    <property type="protein sequence ID" value="KAF6358438.1"/>
    <property type="molecule type" value="Genomic_DNA"/>
</dbReference>
<protein>
    <submittedName>
        <fullName evidence="1">Uncharacterized protein</fullName>
    </submittedName>
</protein>
<name>A0A7J7Y9C9_PIPKU</name>
<evidence type="ECO:0000313" key="2">
    <source>
        <dbReference type="Proteomes" id="UP000558488"/>
    </source>
</evidence>
<reference evidence="1 2" key="1">
    <citation type="journal article" date="2020" name="Nature">
        <title>Six reference-quality genomes reveal evolution of bat adaptations.</title>
        <authorList>
            <person name="Jebb D."/>
            <person name="Huang Z."/>
            <person name="Pippel M."/>
            <person name="Hughes G.M."/>
            <person name="Lavrichenko K."/>
            <person name="Devanna P."/>
            <person name="Winkler S."/>
            <person name="Jermiin L.S."/>
            <person name="Skirmuntt E.C."/>
            <person name="Katzourakis A."/>
            <person name="Burkitt-Gray L."/>
            <person name="Ray D.A."/>
            <person name="Sullivan K.A.M."/>
            <person name="Roscito J.G."/>
            <person name="Kirilenko B.M."/>
            <person name="Davalos L.M."/>
            <person name="Corthals A.P."/>
            <person name="Power M.L."/>
            <person name="Jones G."/>
            <person name="Ransome R.D."/>
            <person name="Dechmann D.K.N."/>
            <person name="Locatelli A.G."/>
            <person name="Puechmaille S.J."/>
            <person name="Fedrigo O."/>
            <person name="Jarvis E.D."/>
            <person name="Hiller M."/>
            <person name="Vernes S.C."/>
            <person name="Myers E.W."/>
            <person name="Teeling E.C."/>
        </authorList>
    </citation>
    <scope>NUCLEOTIDE SEQUENCE [LARGE SCALE GENOMIC DNA]</scope>
    <source>
        <strain evidence="1">MPipKuh1</strain>
        <tissue evidence="1">Flight muscle</tissue>
    </source>
</reference>
<accession>A0A7J7Y9C9</accession>
<comment type="caution">
    <text evidence="1">The sequence shown here is derived from an EMBL/GenBank/DDBJ whole genome shotgun (WGS) entry which is preliminary data.</text>
</comment>
<proteinExistence type="predicted"/>
<dbReference type="Proteomes" id="UP000558488">
    <property type="component" value="Unassembled WGS sequence"/>
</dbReference>
<dbReference type="AlphaFoldDB" id="A0A7J7Y9C9"/>
<evidence type="ECO:0000313" key="1">
    <source>
        <dbReference type="EMBL" id="KAF6358438.1"/>
    </source>
</evidence>
<keyword evidence="2" id="KW-1185">Reference proteome</keyword>
<sequence>MPPEEAWQGVGEPLLCFPHVCSSLLSFPSFPARLASCLLTSLPLPNGAAHPPRAAPWDGADGGGSGCPIRSTAWPALEKWLGRARSLSPNFAPAGPWVPFPGLPACCLPGFPSCLRPGALLSCFPRRGLVEWPTGHRPPLPGLADTALLARLLDGHALRCSAGSEWEGALCPGWAVPPTPHRSLPFPSPSPTPGLGCSSFLSCGASHTGPSRG</sequence>